<dbReference type="InterPro" id="IPR045000">
    <property type="entry name" value="TR"/>
</dbReference>
<dbReference type="Proteomes" id="UP001153076">
    <property type="component" value="Unassembled WGS sequence"/>
</dbReference>
<evidence type="ECO:0000259" key="5">
    <source>
        <dbReference type="SMART" id="SM00822"/>
    </source>
</evidence>
<evidence type="ECO:0000313" key="6">
    <source>
        <dbReference type="EMBL" id="KAJ8428813.1"/>
    </source>
</evidence>
<name>A0A9Q1JPU5_9CARY</name>
<evidence type="ECO:0000313" key="7">
    <source>
        <dbReference type="Proteomes" id="UP001153076"/>
    </source>
</evidence>
<feature type="transmembrane region" description="Helical" evidence="4">
    <location>
        <begin position="252"/>
        <end position="274"/>
    </location>
</feature>
<sequence length="349" mass="37979">MANPGHAASSSNRWSLSGMTALVTGGTRGIGRAVVEDLAGFGARVHICSRNQEELNKCLKDWEAKGFGVTGSVCDVSSREQREKLIHDVSSIFCGKLNILVNNAGTNIRKLTVEFSSEEYSRLMATNFESTYHLCQLAYPLLKNSGAGSIVFISSVAGVVNVGSGSVYGASKAAMNQLTKNLACEWAKDNIRANTVAPWYTRTSLVEPVRLSTYPAISLLQVFVVNEQCFFLHILCWEDVGIGRERTIILRLFYSTEAVITCMAILLTSLIGLLKFGYPIEKFYFFNLLGDKSFVDKVISRTPLGRVGEPEEVSSLVAFLCLPAASYITGQVICVDGGMTVNGFNAGLY</sequence>
<accession>A0A9Q1JPU5</accession>
<evidence type="ECO:0000256" key="2">
    <source>
        <dbReference type="ARBA" id="ARBA00023002"/>
    </source>
</evidence>
<evidence type="ECO:0000256" key="1">
    <source>
        <dbReference type="ARBA" id="ARBA00022857"/>
    </source>
</evidence>
<dbReference type="PROSITE" id="PS00061">
    <property type="entry name" value="ADH_SHORT"/>
    <property type="match status" value="1"/>
</dbReference>
<protein>
    <recommendedName>
        <fullName evidence="5">Ketoreductase domain-containing protein</fullName>
    </recommendedName>
</protein>
<keyword evidence="7" id="KW-1185">Reference proteome</keyword>
<dbReference type="Gene3D" id="3.40.50.720">
    <property type="entry name" value="NAD(P)-binding Rossmann-like Domain"/>
    <property type="match status" value="2"/>
</dbReference>
<dbReference type="FunFam" id="3.40.50.720:FF:000084">
    <property type="entry name" value="Short-chain dehydrogenase reductase"/>
    <property type="match status" value="1"/>
</dbReference>
<evidence type="ECO:0000256" key="4">
    <source>
        <dbReference type="SAM" id="Phobius"/>
    </source>
</evidence>
<organism evidence="6 7">
    <name type="scientific">Carnegiea gigantea</name>
    <dbReference type="NCBI Taxonomy" id="171969"/>
    <lineage>
        <taxon>Eukaryota</taxon>
        <taxon>Viridiplantae</taxon>
        <taxon>Streptophyta</taxon>
        <taxon>Embryophyta</taxon>
        <taxon>Tracheophyta</taxon>
        <taxon>Spermatophyta</taxon>
        <taxon>Magnoliopsida</taxon>
        <taxon>eudicotyledons</taxon>
        <taxon>Gunneridae</taxon>
        <taxon>Pentapetalae</taxon>
        <taxon>Caryophyllales</taxon>
        <taxon>Cactineae</taxon>
        <taxon>Cactaceae</taxon>
        <taxon>Cactoideae</taxon>
        <taxon>Echinocereeae</taxon>
        <taxon>Carnegiea</taxon>
    </lineage>
</organism>
<dbReference type="Pfam" id="PF13561">
    <property type="entry name" value="adh_short_C2"/>
    <property type="match status" value="1"/>
</dbReference>
<keyword evidence="4" id="KW-0812">Transmembrane</keyword>
<reference evidence="6" key="1">
    <citation type="submission" date="2022-04" db="EMBL/GenBank/DDBJ databases">
        <title>Carnegiea gigantea Genome sequencing and assembly v2.</title>
        <authorList>
            <person name="Copetti D."/>
            <person name="Sanderson M.J."/>
            <person name="Burquez A."/>
            <person name="Wojciechowski M.F."/>
        </authorList>
    </citation>
    <scope>NUCLEOTIDE SEQUENCE</scope>
    <source>
        <strain evidence="6">SGP5-SGP5p</strain>
        <tissue evidence="6">Aerial part</tissue>
    </source>
</reference>
<dbReference type="InterPro" id="IPR020904">
    <property type="entry name" value="Sc_DH/Rdtase_CS"/>
</dbReference>
<dbReference type="InterPro" id="IPR057326">
    <property type="entry name" value="KR_dom"/>
</dbReference>
<dbReference type="PANTHER" id="PTHR42898:SF6">
    <property type="entry name" value="NADP-DEPENDENT MANNITOL DEHYDROGENASE"/>
    <property type="match status" value="1"/>
</dbReference>
<dbReference type="EMBL" id="JAKOGI010000966">
    <property type="protein sequence ID" value="KAJ8428813.1"/>
    <property type="molecule type" value="Genomic_DNA"/>
</dbReference>
<dbReference type="InterPro" id="IPR036291">
    <property type="entry name" value="NAD(P)-bd_dom_sf"/>
</dbReference>
<gene>
    <name evidence="6" type="ORF">Cgig2_028018</name>
</gene>
<keyword evidence="4" id="KW-0472">Membrane</keyword>
<keyword evidence="2" id="KW-0560">Oxidoreductase</keyword>
<evidence type="ECO:0000256" key="3">
    <source>
        <dbReference type="RuleBase" id="RU000363"/>
    </source>
</evidence>
<dbReference type="SMART" id="SM00822">
    <property type="entry name" value="PKS_KR"/>
    <property type="match status" value="1"/>
</dbReference>
<dbReference type="Pfam" id="PF00106">
    <property type="entry name" value="adh_short"/>
    <property type="match status" value="1"/>
</dbReference>
<comment type="similarity">
    <text evidence="3">Belongs to the short-chain dehydrogenases/reductases (SDR) family.</text>
</comment>
<comment type="caution">
    <text evidence="6">The sequence shown here is derived from an EMBL/GenBank/DDBJ whole genome shotgun (WGS) entry which is preliminary data.</text>
</comment>
<dbReference type="InterPro" id="IPR002347">
    <property type="entry name" value="SDR_fam"/>
</dbReference>
<dbReference type="PRINTS" id="PR00081">
    <property type="entry name" value="GDHRDH"/>
</dbReference>
<dbReference type="SUPFAM" id="SSF51735">
    <property type="entry name" value="NAD(P)-binding Rossmann-fold domains"/>
    <property type="match status" value="1"/>
</dbReference>
<dbReference type="PANTHER" id="PTHR42898">
    <property type="entry name" value="TROPINONE REDUCTASE"/>
    <property type="match status" value="1"/>
</dbReference>
<dbReference type="OrthoDB" id="417891at2759"/>
<keyword evidence="4" id="KW-1133">Transmembrane helix</keyword>
<proteinExistence type="inferred from homology"/>
<keyword evidence="1" id="KW-0521">NADP</keyword>
<dbReference type="AlphaFoldDB" id="A0A9Q1JPU5"/>
<dbReference type="GO" id="GO:0016491">
    <property type="term" value="F:oxidoreductase activity"/>
    <property type="evidence" value="ECO:0007669"/>
    <property type="project" value="UniProtKB-KW"/>
</dbReference>
<feature type="domain" description="Ketoreductase" evidence="5">
    <location>
        <begin position="19"/>
        <end position="202"/>
    </location>
</feature>
<dbReference type="PRINTS" id="PR00080">
    <property type="entry name" value="SDRFAMILY"/>
</dbReference>